<sequence length="339" mass="37421">MALTCKADRFFEFGCLYDLTVDILPASGTTIVQVLQEQAFPTTIYAGSSVFLLAHIRIDPERARRRSGHGHVRQKSDELMEDLELQLGSSMVGYMHIRVSYSHSAFPEYSSAEAATAGLAGLRSRLETTATATLKQHNALSLWSPRPETSQNQLLQLIERHWGADKAMSVKEQIMGRQQSPRRLQTTRPKYILGRGGITEKQATPRSVTPQGHLRQASLQKDVAPKASTFGKALGKKAQSLLSPGRSSTPRPRRSRHNSNESASHTPGPWEERNSWHETSGVDSVDGSLRGRRLRGPLPAATDWAAAAATEGTSKAVEDDGVRIKGKKDTGLWNWSLWF</sequence>
<comment type="caution">
    <text evidence="2">The sequence shown here is derived from an EMBL/GenBank/DDBJ whole genome shotgun (WGS) entry which is preliminary data.</text>
</comment>
<feature type="compositionally biased region" description="Polar residues" evidence="1">
    <location>
        <begin position="201"/>
        <end position="210"/>
    </location>
</feature>
<feature type="compositionally biased region" description="Polar residues" evidence="1">
    <location>
        <begin position="176"/>
        <end position="188"/>
    </location>
</feature>
<feature type="compositionally biased region" description="Low complexity" evidence="1">
    <location>
        <begin position="240"/>
        <end position="250"/>
    </location>
</feature>
<dbReference type="AlphaFoldDB" id="A0A2S4L5G2"/>
<name>A0A2S4L5G2_9HYPO</name>
<evidence type="ECO:0000256" key="1">
    <source>
        <dbReference type="SAM" id="MobiDB-lite"/>
    </source>
</evidence>
<dbReference type="OrthoDB" id="5213862at2759"/>
<accession>A0A2S4L5G2</accession>
<gene>
    <name evidence="2" type="ORF">TPAR_02161</name>
</gene>
<evidence type="ECO:0000313" key="2">
    <source>
        <dbReference type="EMBL" id="POR37641.1"/>
    </source>
</evidence>
<dbReference type="Proteomes" id="UP000237481">
    <property type="component" value="Unassembled WGS sequence"/>
</dbReference>
<organism evidence="2 3">
    <name type="scientific">Tolypocladium paradoxum</name>
    <dbReference type="NCBI Taxonomy" id="94208"/>
    <lineage>
        <taxon>Eukaryota</taxon>
        <taxon>Fungi</taxon>
        <taxon>Dikarya</taxon>
        <taxon>Ascomycota</taxon>
        <taxon>Pezizomycotina</taxon>
        <taxon>Sordariomycetes</taxon>
        <taxon>Hypocreomycetidae</taxon>
        <taxon>Hypocreales</taxon>
        <taxon>Ophiocordycipitaceae</taxon>
        <taxon>Tolypocladium</taxon>
    </lineage>
</organism>
<dbReference type="EMBL" id="PKSG01000222">
    <property type="protein sequence ID" value="POR37641.1"/>
    <property type="molecule type" value="Genomic_DNA"/>
</dbReference>
<proteinExistence type="predicted"/>
<protein>
    <submittedName>
        <fullName evidence="2">Uncharacterized protein</fullName>
    </submittedName>
</protein>
<evidence type="ECO:0000313" key="3">
    <source>
        <dbReference type="Proteomes" id="UP000237481"/>
    </source>
</evidence>
<feature type="region of interest" description="Disordered" evidence="1">
    <location>
        <begin position="173"/>
        <end position="294"/>
    </location>
</feature>
<reference evidence="2 3" key="1">
    <citation type="submission" date="2018-01" db="EMBL/GenBank/DDBJ databases">
        <title>Harnessing the power of phylogenomics to disentangle the directionality and signatures of interkingdom host jumping in the parasitic fungal genus Tolypocladium.</title>
        <authorList>
            <person name="Quandt C.A."/>
            <person name="Patterson W."/>
            <person name="Spatafora J.W."/>
        </authorList>
    </citation>
    <scope>NUCLEOTIDE SEQUENCE [LARGE SCALE GENOMIC DNA]</scope>
    <source>
        <strain evidence="2 3">NRBC 100945</strain>
    </source>
</reference>
<keyword evidence="3" id="KW-1185">Reference proteome</keyword>